<evidence type="ECO:0000256" key="4">
    <source>
        <dbReference type="ARBA" id="ARBA00022741"/>
    </source>
</evidence>
<dbReference type="InterPro" id="IPR041095">
    <property type="entry name" value="EFG_II"/>
</dbReference>
<dbReference type="PROSITE" id="PS51722">
    <property type="entry name" value="G_TR_2"/>
    <property type="match status" value="1"/>
</dbReference>
<evidence type="ECO:0000256" key="6">
    <source>
        <dbReference type="ARBA" id="ARBA00023134"/>
    </source>
</evidence>
<dbReference type="GO" id="GO:0003924">
    <property type="term" value="F:GTPase activity"/>
    <property type="evidence" value="ECO:0007669"/>
    <property type="project" value="InterPro"/>
</dbReference>
<evidence type="ECO:0000313" key="10">
    <source>
        <dbReference type="Proteomes" id="UP000321408"/>
    </source>
</evidence>
<name>A0A5B9DEC1_9ARCH</name>
<dbReference type="Pfam" id="PF14492">
    <property type="entry name" value="EFG_III"/>
    <property type="match status" value="1"/>
</dbReference>
<dbReference type="GO" id="GO:0005829">
    <property type="term" value="C:cytosol"/>
    <property type="evidence" value="ECO:0007669"/>
    <property type="project" value="TreeGrafter"/>
</dbReference>
<dbReference type="Gene3D" id="3.30.230.10">
    <property type="match status" value="1"/>
</dbReference>
<dbReference type="Pfam" id="PF00009">
    <property type="entry name" value="GTP_EFTU"/>
    <property type="match status" value="1"/>
</dbReference>
<organism evidence="9 10">
    <name type="scientific">Promethearchaeum syntrophicum</name>
    <dbReference type="NCBI Taxonomy" id="2594042"/>
    <lineage>
        <taxon>Archaea</taxon>
        <taxon>Promethearchaeati</taxon>
        <taxon>Promethearchaeota</taxon>
        <taxon>Promethearchaeia</taxon>
        <taxon>Promethearchaeales</taxon>
        <taxon>Promethearchaeaceae</taxon>
        <taxon>Promethearchaeum</taxon>
    </lineage>
</organism>
<dbReference type="GO" id="GO:1990904">
    <property type="term" value="C:ribonucleoprotein complex"/>
    <property type="evidence" value="ECO:0007669"/>
    <property type="project" value="TreeGrafter"/>
</dbReference>
<keyword evidence="10" id="KW-1185">Reference proteome</keyword>
<dbReference type="RefSeq" id="WP_147664335.1">
    <property type="nucleotide sequence ID" value="NZ_CP042905.2"/>
</dbReference>
<sequence>MVKVRNPKEIEEMVQNGAFAKKRIFSIVAHIDHGKTTTSDFLLKRAGLMRPEDAGAMQAMDSDEEEQARGITIFTSVVLLAFNDDRAKDDEEPYIFQINDTPGHLSFTGEVSRALRSSDGAILLVDALEGVMTQTETNIRLSVGNEKCKPVLFINKVDRLISELRLEPAEVYQRVDAIVNGVNDLIRELQPEGQDWVVDFAKSQVALGSAKHGWGFTMEILKDHNIKPTYVFEKYNEGDIEWLRKHLTLDDALLRMVIDHLPDPVTASRYRLPEIISGIDWDSDLGKSLKESDPKGELLGMIAKVFIDPKSFRPTLIGRIFSGTLHQGDKIYLVNRRENRKVKRLGVMEITDILDMEEVPAGNLFALFGFICPSGESFVSSEYAQTFEDHGDIPRFESIKYSCEAVVSRSITPVDPQDLAKLGEVTNKWLMADNTAKFSLNKESKEYVLSGIDPLQIEIITKRIDKQVKIKVGAPIIVYREMVTEKGQVLYTKSPNGHNRMKMFVEPLDAVATKMSLDGEINDMTDKKTMARLLRERAGWDAKEARKIWDVYEGNMLIDGSKGLQRLDRIKSYVIGAFREWVSQGPLCKEPVMGIRAVFTDATVHTDPAHTGYGEIATMINSNLSLGFLNAGAKLFEPMQHVDIKTPNGSEGGVIKVLTQHRGQIAEIVPDGAYMRVKGKLPASEISGGIADDFRGATQGRAFFGYEFIGFEPVPKSFSEKFILEIRARKKMPDHLPDGASFKRFLYVRT</sequence>
<evidence type="ECO:0000256" key="3">
    <source>
        <dbReference type="ARBA" id="ARBA00022490"/>
    </source>
</evidence>
<evidence type="ECO:0000256" key="7">
    <source>
        <dbReference type="ARBA" id="ARBA00024731"/>
    </source>
</evidence>
<proteinExistence type="predicted"/>
<keyword evidence="5" id="KW-0648">Protein biosynthesis</keyword>
<dbReference type="SUPFAM" id="SSF54980">
    <property type="entry name" value="EF-G C-terminal domain-like"/>
    <property type="match status" value="2"/>
</dbReference>
<feature type="domain" description="Tr-type G" evidence="8">
    <location>
        <begin position="20"/>
        <end position="265"/>
    </location>
</feature>
<dbReference type="InterPro" id="IPR005225">
    <property type="entry name" value="Small_GTP-bd"/>
</dbReference>
<dbReference type="Gene3D" id="3.40.50.300">
    <property type="entry name" value="P-loop containing nucleotide triphosphate hydrolases"/>
    <property type="match status" value="1"/>
</dbReference>
<dbReference type="SUPFAM" id="SSF50447">
    <property type="entry name" value="Translation proteins"/>
    <property type="match status" value="1"/>
</dbReference>
<dbReference type="InterPro" id="IPR027417">
    <property type="entry name" value="P-loop_NTPase"/>
</dbReference>
<evidence type="ECO:0000313" key="9">
    <source>
        <dbReference type="EMBL" id="QEE17442.1"/>
    </source>
</evidence>
<dbReference type="Proteomes" id="UP000321408">
    <property type="component" value="Chromosome"/>
</dbReference>
<dbReference type="SUPFAM" id="SSF54211">
    <property type="entry name" value="Ribosomal protein S5 domain 2-like"/>
    <property type="match status" value="1"/>
</dbReference>
<dbReference type="InterPro" id="IPR020568">
    <property type="entry name" value="Ribosomal_Su5_D2-typ_SF"/>
</dbReference>
<dbReference type="InterPro" id="IPR000795">
    <property type="entry name" value="T_Tr_GTP-bd_dom"/>
</dbReference>
<dbReference type="OrthoDB" id="6290at2157"/>
<dbReference type="Pfam" id="PF03764">
    <property type="entry name" value="EFG_IV"/>
    <property type="match status" value="1"/>
</dbReference>
<dbReference type="KEGG" id="psyt:DSAG12_03279"/>
<dbReference type="InterPro" id="IPR000640">
    <property type="entry name" value="EFG_V-like"/>
</dbReference>
<dbReference type="InterPro" id="IPR005517">
    <property type="entry name" value="Transl_elong_EFG/EF2_IV"/>
</dbReference>
<dbReference type="Gene3D" id="2.40.30.10">
    <property type="entry name" value="Translation factors"/>
    <property type="match status" value="1"/>
</dbReference>
<keyword evidence="6" id="KW-0342">GTP-binding</keyword>
<evidence type="ECO:0000259" key="8">
    <source>
        <dbReference type="PROSITE" id="PS51722"/>
    </source>
</evidence>
<protein>
    <recommendedName>
        <fullName evidence="2">Elongation factor 2</fullName>
    </recommendedName>
</protein>
<reference evidence="9 10" key="2">
    <citation type="journal article" date="2024" name="Int. J. Syst. Evol. Microbiol.">
        <title>Promethearchaeum syntrophicum gen. nov., sp. nov., an anaerobic, obligately syntrophic archaeon, the first isolate of the lineage 'Asgard' archaea, and proposal of the new archaeal phylum Promethearchaeota phyl. nov. and kingdom Promethearchaeati regn. nov.</title>
        <authorList>
            <person name="Imachi H."/>
            <person name="Nobu M.K."/>
            <person name="Kato S."/>
            <person name="Takaki Y."/>
            <person name="Miyazaki M."/>
            <person name="Miyata M."/>
            <person name="Ogawara M."/>
            <person name="Saito Y."/>
            <person name="Sakai S."/>
            <person name="Tahara Y.O."/>
            <person name="Takano Y."/>
            <person name="Tasumi E."/>
            <person name="Uematsu K."/>
            <person name="Yoshimura T."/>
            <person name="Itoh T."/>
            <person name="Ohkuma M."/>
            <person name="Takai K."/>
        </authorList>
    </citation>
    <scope>NUCLEOTIDE SEQUENCE [LARGE SCALE GENOMIC DNA]</scope>
    <source>
        <strain evidence="9 10">MK-D1</strain>
    </source>
</reference>
<dbReference type="CDD" id="cd01681">
    <property type="entry name" value="aeEF2_snRNP_like_IV"/>
    <property type="match status" value="1"/>
</dbReference>
<dbReference type="GO" id="GO:0005525">
    <property type="term" value="F:GTP binding"/>
    <property type="evidence" value="ECO:0007669"/>
    <property type="project" value="UniProtKB-KW"/>
</dbReference>
<dbReference type="PANTHER" id="PTHR42908">
    <property type="entry name" value="TRANSLATION ELONGATION FACTOR-RELATED"/>
    <property type="match status" value="1"/>
</dbReference>
<gene>
    <name evidence="9" type="ORF">DSAG12_03279</name>
</gene>
<comment type="subcellular location">
    <subcellularLocation>
        <location evidence="1">Cytoplasm</location>
    </subcellularLocation>
</comment>
<dbReference type="InterPro" id="IPR035647">
    <property type="entry name" value="EFG_III/V"/>
</dbReference>
<dbReference type="AlphaFoldDB" id="A0A5B9DEC1"/>
<dbReference type="Gene3D" id="3.30.70.870">
    <property type="entry name" value="Elongation Factor G (Translational Gtpase), domain 3"/>
    <property type="match status" value="1"/>
</dbReference>
<dbReference type="Gene3D" id="3.30.70.240">
    <property type="match status" value="1"/>
</dbReference>
<evidence type="ECO:0000256" key="2">
    <source>
        <dbReference type="ARBA" id="ARBA00017891"/>
    </source>
</evidence>
<keyword evidence="4" id="KW-0547">Nucleotide-binding</keyword>
<dbReference type="Pfam" id="PF00679">
    <property type="entry name" value="EFG_C"/>
    <property type="match status" value="1"/>
</dbReference>
<dbReference type="InterPro" id="IPR014721">
    <property type="entry name" value="Ribsml_uS5_D2-typ_fold_subgr"/>
</dbReference>
<dbReference type="CDD" id="cd01514">
    <property type="entry name" value="Elongation_Factor_C"/>
    <property type="match status" value="1"/>
</dbReference>
<dbReference type="PROSITE" id="PS00301">
    <property type="entry name" value="G_TR_1"/>
    <property type="match status" value="1"/>
</dbReference>
<dbReference type="EMBL" id="CP042905">
    <property type="protein sequence ID" value="QEE17442.1"/>
    <property type="molecule type" value="Genomic_DNA"/>
</dbReference>
<dbReference type="SMART" id="SM00838">
    <property type="entry name" value="EFG_C"/>
    <property type="match status" value="1"/>
</dbReference>
<dbReference type="InterPro" id="IPR009000">
    <property type="entry name" value="Transl_B-barrel_sf"/>
</dbReference>
<dbReference type="PRINTS" id="PR00315">
    <property type="entry name" value="ELONGATNFCT"/>
</dbReference>
<dbReference type="NCBIfam" id="TIGR00231">
    <property type="entry name" value="small_GTP"/>
    <property type="match status" value="1"/>
</dbReference>
<dbReference type="InterPro" id="IPR031157">
    <property type="entry name" value="G_TR_CS"/>
</dbReference>
<reference evidence="9 10" key="1">
    <citation type="journal article" date="2020" name="Nature">
        <title>Isolation of an archaeon at the prokaryote-eukaryote interface.</title>
        <authorList>
            <person name="Imachi H."/>
            <person name="Nobu M.K."/>
            <person name="Nakahara N."/>
            <person name="Morono Y."/>
            <person name="Ogawara M."/>
            <person name="Takaki Y."/>
            <person name="Takano Y."/>
            <person name="Uematsu K."/>
            <person name="Ikuta T."/>
            <person name="Ito M."/>
            <person name="Matsui Y."/>
            <person name="Miyazaki M."/>
            <person name="Murata K."/>
            <person name="Saito Y."/>
            <person name="Sakai S."/>
            <person name="Song C."/>
            <person name="Tasumi E."/>
            <person name="Yamanaka Y."/>
            <person name="Yamaguchi T."/>
            <person name="Kamagata Y."/>
            <person name="Tamaki H."/>
            <person name="Takai K."/>
        </authorList>
    </citation>
    <scope>NUCLEOTIDE SEQUENCE [LARGE SCALE GENOMIC DNA]</scope>
    <source>
        <strain evidence="9 10">MK-D1</strain>
    </source>
</reference>
<dbReference type="SMART" id="SM00889">
    <property type="entry name" value="EFG_IV"/>
    <property type="match status" value="1"/>
</dbReference>
<evidence type="ECO:0000256" key="5">
    <source>
        <dbReference type="ARBA" id="ARBA00022917"/>
    </source>
</evidence>
<comment type="function">
    <text evidence="7">Catalyzes the GTP-dependent ribosomal translocation step during translation elongation. During this step, the ribosome changes from the pre-translocational (PRE) to the post-translocational (POST) state as the newly formed A-site-bound peptidyl-tRNA and P-site-bound deacylated tRNA move to the P and E sites, respectively. Catalyzes the coordinated movement of the two tRNA molecules, the mRNA and conformational changes in the ribosome.</text>
</comment>
<dbReference type="PANTHER" id="PTHR42908:SF3">
    <property type="entry name" value="ELONGATION FACTOR-LIKE GTPASE 1"/>
    <property type="match status" value="1"/>
</dbReference>
<evidence type="ECO:0000256" key="1">
    <source>
        <dbReference type="ARBA" id="ARBA00004496"/>
    </source>
</evidence>
<dbReference type="SUPFAM" id="SSF52540">
    <property type="entry name" value="P-loop containing nucleoside triphosphate hydrolases"/>
    <property type="match status" value="1"/>
</dbReference>
<keyword evidence="3" id="KW-0963">Cytoplasm</keyword>
<dbReference type="GeneID" id="41331247"/>
<dbReference type="GO" id="GO:0003746">
    <property type="term" value="F:translation elongation factor activity"/>
    <property type="evidence" value="ECO:0007669"/>
    <property type="project" value="UniProtKB-KW"/>
</dbReference>
<accession>A0A5B9DEC1</accession>